<dbReference type="EMBL" id="JOJR01000577">
    <property type="protein sequence ID" value="RCN36207.1"/>
    <property type="molecule type" value="Genomic_DNA"/>
</dbReference>
<evidence type="ECO:0000256" key="1">
    <source>
        <dbReference type="SAM" id="SignalP"/>
    </source>
</evidence>
<evidence type="ECO:0000313" key="2">
    <source>
        <dbReference type="EMBL" id="RCN36207.1"/>
    </source>
</evidence>
<proteinExistence type="predicted"/>
<name>A0A368G0U0_ANCCA</name>
<feature type="signal peptide" evidence="1">
    <location>
        <begin position="1"/>
        <end position="16"/>
    </location>
</feature>
<dbReference type="AlphaFoldDB" id="A0A368G0U0"/>
<keyword evidence="3" id="KW-1185">Reference proteome</keyword>
<sequence length="107" mass="12199">MKVFLVLFFCIAICEANLKVPQILLLPAEERCSTPIAKDKECAREYKRIQQDQPLPASSFTFPDSPSTLKLKMRAVYDQTLQIATEQLQHIGGVRTEVHEVIVHMDK</sequence>
<dbReference type="Proteomes" id="UP000252519">
    <property type="component" value="Unassembled WGS sequence"/>
</dbReference>
<evidence type="ECO:0000313" key="3">
    <source>
        <dbReference type="Proteomes" id="UP000252519"/>
    </source>
</evidence>
<keyword evidence="1" id="KW-0732">Signal</keyword>
<comment type="caution">
    <text evidence="2">The sequence shown here is derived from an EMBL/GenBank/DDBJ whole genome shotgun (WGS) entry which is preliminary data.</text>
</comment>
<organism evidence="2 3">
    <name type="scientific">Ancylostoma caninum</name>
    <name type="common">Dog hookworm</name>
    <dbReference type="NCBI Taxonomy" id="29170"/>
    <lineage>
        <taxon>Eukaryota</taxon>
        <taxon>Metazoa</taxon>
        <taxon>Ecdysozoa</taxon>
        <taxon>Nematoda</taxon>
        <taxon>Chromadorea</taxon>
        <taxon>Rhabditida</taxon>
        <taxon>Rhabditina</taxon>
        <taxon>Rhabditomorpha</taxon>
        <taxon>Strongyloidea</taxon>
        <taxon>Ancylostomatidae</taxon>
        <taxon>Ancylostomatinae</taxon>
        <taxon>Ancylostoma</taxon>
    </lineage>
</organism>
<gene>
    <name evidence="2" type="ORF">ANCCAN_17910</name>
</gene>
<reference evidence="2 3" key="1">
    <citation type="submission" date="2014-10" db="EMBL/GenBank/DDBJ databases">
        <title>Draft genome of the hookworm Ancylostoma caninum.</title>
        <authorList>
            <person name="Mitreva M."/>
        </authorList>
    </citation>
    <scope>NUCLEOTIDE SEQUENCE [LARGE SCALE GENOMIC DNA]</scope>
    <source>
        <strain evidence="2 3">Baltimore</strain>
    </source>
</reference>
<feature type="chain" id="PRO_5017000951" evidence="1">
    <location>
        <begin position="17"/>
        <end position="107"/>
    </location>
</feature>
<protein>
    <submittedName>
        <fullName evidence="2">Uncharacterized protein</fullName>
    </submittedName>
</protein>
<accession>A0A368G0U0</accession>